<organism evidence="1 2">
    <name type="scientific">Enterococcus phage IMEEF1</name>
    <dbReference type="NCBI Taxonomy" id="1351735"/>
    <lineage>
        <taxon>Viruses</taxon>
        <taxon>Duplodnaviria</taxon>
        <taxon>Heunggongvirae</taxon>
        <taxon>Uroviricota</taxon>
        <taxon>Caudoviricetes</taxon>
        <taxon>Saphexavirus</taxon>
        <taxon>Saphexavirus IMEEF1</taxon>
    </lineage>
</organism>
<evidence type="ECO:0000313" key="1">
    <source>
        <dbReference type="EMBL" id="AGR49037.1"/>
    </source>
</evidence>
<dbReference type="KEGG" id="vg:40079825"/>
<dbReference type="OrthoDB" id="23460at10239"/>
<accession>S5MX28</accession>
<proteinExistence type="predicted"/>
<dbReference type="RefSeq" id="YP_009603937.1">
    <property type="nucleotide sequence ID" value="NC_041959.1"/>
</dbReference>
<reference evidence="1 2" key="1">
    <citation type="journal article" date="2013" name="PLoS ONE">
        <title>Characterization of Enterococcus faecalis Phage IME-EF1 and Its Endolysin.</title>
        <authorList>
            <person name="Zhang W."/>
            <person name="Mi Z."/>
            <person name="Yin X."/>
            <person name="Fan H."/>
            <person name="An X."/>
            <person name="Zhang Z."/>
            <person name="Chen J."/>
            <person name="Tong Y."/>
        </authorList>
    </citation>
    <scope>NUCLEOTIDE SEQUENCE [LARGE SCALE GENOMIC DNA]</scope>
</reference>
<sequence length="70" mass="8100">MLIRVNESDNYAEYKEYIELSEVYGGKILLELYIEEAETDNYISVKEAFLDEESVDKLIKALQSFKKGGN</sequence>
<protein>
    <submittedName>
        <fullName evidence="1">Uncharacterized protein</fullName>
    </submittedName>
</protein>
<dbReference type="GeneID" id="40079825"/>
<dbReference type="EMBL" id="KF192053">
    <property type="protein sequence ID" value="AGR49037.1"/>
    <property type="molecule type" value="Genomic_DNA"/>
</dbReference>
<name>S5MX28_9CAUD</name>
<dbReference type="Proteomes" id="UP000015088">
    <property type="component" value="Segment"/>
</dbReference>
<keyword evidence="2" id="KW-1185">Reference proteome</keyword>
<evidence type="ECO:0000313" key="2">
    <source>
        <dbReference type="Proteomes" id="UP000015088"/>
    </source>
</evidence>